<keyword evidence="2" id="KW-0813">Transport</keyword>
<dbReference type="InterPro" id="IPR003439">
    <property type="entry name" value="ABC_transporter-like_ATP-bd"/>
</dbReference>
<evidence type="ECO:0000256" key="8">
    <source>
        <dbReference type="SAM" id="Phobius"/>
    </source>
</evidence>
<accession>B7G611</accession>
<evidence type="ECO:0000313" key="11">
    <source>
        <dbReference type="Proteomes" id="UP000000759"/>
    </source>
</evidence>
<evidence type="ECO:0000256" key="4">
    <source>
        <dbReference type="ARBA" id="ARBA00022741"/>
    </source>
</evidence>
<dbReference type="GO" id="GO:0005524">
    <property type="term" value="F:ATP binding"/>
    <property type="evidence" value="ECO:0007669"/>
    <property type="project" value="UniProtKB-KW"/>
</dbReference>
<evidence type="ECO:0000256" key="5">
    <source>
        <dbReference type="ARBA" id="ARBA00022840"/>
    </source>
</evidence>
<dbReference type="GO" id="GO:0016020">
    <property type="term" value="C:membrane"/>
    <property type="evidence" value="ECO:0007669"/>
    <property type="project" value="UniProtKB-SubCell"/>
</dbReference>
<keyword evidence="5" id="KW-0067">ATP-binding</keyword>
<keyword evidence="6 8" id="KW-1133">Transmembrane helix</keyword>
<evidence type="ECO:0000256" key="3">
    <source>
        <dbReference type="ARBA" id="ARBA00022692"/>
    </source>
</evidence>
<dbReference type="PROSITE" id="PS50893">
    <property type="entry name" value="ABC_TRANSPORTER_2"/>
    <property type="match status" value="1"/>
</dbReference>
<dbReference type="Pfam" id="PF00005">
    <property type="entry name" value="ABC_tran"/>
    <property type="match status" value="1"/>
</dbReference>
<dbReference type="EMBL" id="CM000618">
    <property type="protein sequence ID" value="EEC45781.1"/>
    <property type="molecule type" value="Genomic_DNA"/>
</dbReference>
<feature type="transmembrane region" description="Helical" evidence="8">
    <location>
        <begin position="327"/>
        <end position="345"/>
    </location>
</feature>
<dbReference type="InterPro" id="IPR013525">
    <property type="entry name" value="ABC2_TM"/>
</dbReference>
<dbReference type="KEGG" id="pti:PHATRDRAFT_14778"/>
<dbReference type="InterPro" id="IPR043926">
    <property type="entry name" value="ABCG_dom"/>
</dbReference>
<dbReference type="InParanoid" id="B7G611"/>
<dbReference type="RefSeq" id="XP_002182494.1">
    <property type="nucleotide sequence ID" value="XM_002182458.1"/>
</dbReference>
<name>B7G611_PHATC</name>
<dbReference type="GO" id="GO:0140359">
    <property type="term" value="F:ABC-type transporter activity"/>
    <property type="evidence" value="ECO:0007669"/>
    <property type="project" value="InterPro"/>
</dbReference>
<organism evidence="10 11">
    <name type="scientific">Phaeodactylum tricornutum (strain CCAP 1055/1)</name>
    <dbReference type="NCBI Taxonomy" id="556484"/>
    <lineage>
        <taxon>Eukaryota</taxon>
        <taxon>Sar</taxon>
        <taxon>Stramenopiles</taxon>
        <taxon>Ochrophyta</taxon>
        <taxon>Bacillariophyta</taxon>
        <taxon>Bacillariophyceae</taxon>
        <taxon>Bacillariophycidae</taxon>
        <taxon>Naviculales</taxon>
        <taxon>Phaeodactylaceae</taxon>
        <taxon>Phaeodactylum</taxon>
    </lineage>
</organism>
<reference evidence="10 11" key="1">
    <citation type="journal article" date="2008" name="Nature">
        <title>The Phaeodactylum genome reveals the evolutionary history of diatom genomes.</title>
        <authorList>
            <person name="Bowler C."/>
            <person name="Allen A.E."/>
            <person name="Badger J.H."/>
            <person name="Grimwood J."/>
            <person name="Jabbari K."/>
            <person name="Kuo A."/>
            <person name="Maheswari U."/>
            <person name="Martens C."/>
            <person name="Maumus F."/>
            <person name="Otillar R.P."/>
            <person name="Rayko E."/>
            <person name="Salamov A."/>
            <person name="Vandepoele K."/>
            <person name="Beszteri B."/>
            <person name="Gruber A."/>
            <person name="Heijde M."/>
            <person name="Katinka M."/>
            <person name="Mock T."/>
            <person name="Valentin K."/>
            <person name="Verret F."/>
            <person name="Berges J.A."/>
            <person name="Brownlee C."/>
            <person name="Cadoret J.P."/>
            <person name="Chiovitti A."/>
            <person name="Choi C.J."/>
            <person name="Coesel S."/>
            <person name="De Martino A."/>
            <person name="Detter J.C."/>
            <person name="Durkin C."/>
            <person name="Falciatore A."/>
            <person name="Fournet J."/>
            <person name="Haruta M."/>
            <person name="Huysman M.J."/>
            <person name="Jenkins B.D."/>
            <person name="Jiroutova K."/>
            <person name="Jorgensen R.E."/>
            <person name="Joubert Y."/>
            <person name="Kaplan A."/>
            <person name="Kroger N."/>
            <person name="Kroth P.G."/>
            <person name="La Roche J."/>
            <person name="Lindquist E."/>
            <person name="Lommer M."/>
            <person name="Martin-Jezequel V."/>
            <person name="Lopez P.J."/>
            <person name="Lucas S."/>
            <person name="Mangogna M."/>
            <person name="McGinnis K."/>
            <person name="Medlin L.K."/>
            <person name="Montsant A."/>
            <person name="Oudot-Le Secq M.P."/>
            <person name="Napoli C."/>
            <person name="Obornik M."/>
            <person name="Parker M.S."/>
            <person name="Petit J.L."/>
            <person name="Porcel B.M."/>
            <person name="Poulsen N."/>
            <person name="Robison M."/>
            <person name="Rychlewski L."/>
            <person name="Rynearson T.A."/>
            <person name="Schmutz J."/>
            <person name="Shapiro H."/>
            <person name="Siaut M."/>
            <person name="Stanley M."/>
            <person name="Sussman M.R."/>
            <person name="Taylor A.R."/>
            <person name="Vardi A."/>
            <person name="von Dassow P."/>
            <person name="Vyverman W."/>
            <person name="Willis A."/>
            <person name="Wyrwicz L.S."/>
            <person name="Rokhsar D.S."/>
            <person name="Weissenbach J."/>
            <person name="Armbrust E.V."/>
            <person name="Green B.R."/>
            <person name="Van de Peer Y."/>
            <person name="Grigoriev I.V."/>
        </authorList>
    </citation>
    <scope>NUCLEOTIDE SEQUENCE [LARGE SCALE GENOMIC DNA]</scope>
    <source>
        <strain evidence="10 11">CCAP 1055/1</strain>
    </source>
</reference>
<dbReference type="PANTHER" id="PTHR48041:SF139">
    <property type="entry name" value="PROTEIN SCARLET"/>
    <property type="match status" value="1"/>
</dbReference>
<dbReference type="InterPro" id="IPR027417">
    <property type="entry name" value="P-loop_NTPase"/>
</dbReference>
<comment type="subcellular location">
    <subcellularLocation>
        <location evidence="1">Membrane</location>
        <topology evidence="1">Multi-pass membrane protein</topology>
    </subcellularLocation>
</comment>
<gene>
    <name evidence="10" type="ORF">PHATRDRAFT_14778</name>
</gene>
<feature type="domain" description="ABC transporter" evidence="9">
    <location>
        <begin position="1"/>
        <end position="233"/>
    </location>
</feature>
<dbReference type="Gene3D" id="3.40.50.300">
    <property type="entry name" value="P-loop containing nucleotide triphosphate hydrolases"/>
    <property type="match status" value="1"/>
</dbReference>
<feature type="non-terminal residue" evidence="10">
    <location>
        <position position="1"/>
    </location>
</feature>
<evidence type="ECO:0000256" key="7">
    <source>
        <dbReference type="ARBA" id="ARBA00023136"/>
    </source>
</evidence>
<dbReference type="HOGENOM" id="CLU_000604_57_6_1"/>
<dbReference type="AlphaFoldDB" id="B7G611"/>
<keyword evidence="11" id="KW-1185">Reference proteome</keyword>
<sequence length="515" mass="57050">RKLLDNVWGEVPPKQTTAVMGPSGAGKTSLLNILAGRARTHGQISIGKDIRLNNYSVDPTKMKVRQMIAFVAQDDSLQETATPREAIRFSAKLRLPRATTESQLDKLTIRMLSELGLTACADAMIGGRLLKGVSGGERKRTSVGVELVVKPALVFLDEPTSGLDSFSAVQLCQVLKKVANAGASVLFTIHQPSSVIFSSFDHLLVMNKGRLMYTGSVQDVPSYFANRGHPNPPNYNPADFIMDVAQSIPVEQLTREGFFPADERKMADPFEPEEGQDALGITVTRHTYRGVDMYDGSPPGLLTEIRLLFQREVNNLKRDTSALKARFSLSLVVGLIVGVIFWKVGETDSSVSTNLQSHFGAVILVSLMSMFETAQPALFAFPAERPVFLREYSTNHYSAASYFLSHSVLAHQISLLFLPEQCIITYFMIDFQLNFGMLFAVLYVLAMASTALAVLLGCSVEDPKVAQEMLSIIFVPQMLFSGFFVTIELIPAWLRWLRYIFPLTYAIRIILVEEF</sequence>
<feature type="transmembrane region" description="Helical" evidence="8">
    <location>
        <begin position="357"/>
        <end position="381"/>
    </location>
</feature>
<dbReference type="PaxDb" id="2850-Phatr14778"/>
<dbReference type="SUPFAM" id="SSF52540">
    <property type="entry name" value="P-loop containing nucleoside triphosphate hydrolases"/>
    <property type="match status" value="1"/>
</dbReference>
<dbReference type="eggNOG" id="KOG0061">
    <property type="taxonomic scope" value="Eukaryota"/>
</dbReference>
<dbReference type="InterPro" id="IPR003593">
    <property type="entry name" value="AAA+_ATPase"/>
</dbReference>
<evidence type="ECO:0000313" key="10">
    <source>
        <dbReference type="EMBL" id="EEC45781.1"/>
    </source>
</evidence>
<dbReference type="Pfam" id="PF19055">
    <property type="entry name" value="ABC2_membrane_7"/>
    <property type="match status" value="1"/>
</dbReference>
<dbReference type="PANTHER" id="PTHR48041">
    <property type="entry name" value="ABC TRANSPORTER G FAMILY MEMBER 28"/>
    <property type="match status" value="1"/>
</dbReference>
<proteinExistence type="predicted"/>
<keyword evidence="4" id="KW-0547">Nucleotide-binding</keyword>
<dbReference type="GO" id="GO:0016887">
    <property type="term" value="F:ATP hydrolysis activity"/>
    <property type="evidence" value="ECO:0007669"/>
    <property type="project" value="InterPro"/>
</dbReference>
<dbReference type="Proteomes" id="UP000000759">
    <property type="component" value="Chromosome 16"/>
</dbReference>
<reference evidence="11" key="2">
    <citation type="submission" date="2008-08" db="EMBL/GenBank/DDBJ databases">
        <authorList>
            <consortium name="Diatom Consortium"/>
            <person name="Grigoriev I."/>
            <person name="Grimwood J."/>
            <person name="Kuo A."/>
            <person name="Otillar R.P."/>
            <person name="Salamov A."/>
            <person name="Detter J.C."/>
            <person name="Lindquist E."/>
            <person name="Shapiro H."/>
            <person name="Lucas S."/>
            <person name="Glavina del Rio T."/>
            <person name="Pitluck S."/>
            <person name="Rokhsar D."/>
            <person name="Bowler C."/>
        </authorList>
    </citation>
    <scope>GENOME REANNOTATION</scope>
    <source>
        <strain evidence="11">CCAP 1055/1</strain>
    </source>
</reference>
<protein>
    <recommendedName>
        <fullName evidence="9">ABC transporter domain-containing protein</fullName>
    </recommendedName>
</protein>
<evidence type="ECO:0000256" key="2">
    <source>
        <dbReference type="ARBA" id="ARBA00022448"/>
    </source>
</evidence>
<evidence type="ECO:0000256" key="1">
    <source>
        <dbReference type="ARBA" id="ARBA00004141"/>
    </source>
</evidence>
<dbReference type="Pfam" id="PF01061">
    <property type="entry name" value="ABC2_membrane"/>
    <property type="match status" value="1"/>
</dbReference>
<feature type="non-terminal residue" evidence="10">
    <location>
        <position position="515"/>
    </location>
</feature>
<evidence type="ECO:0000259" key="9">
    <source>
        <dbReference type="PROSITE" id="PS50893"/>
    </source>
</evidence>
<dbReference type="OrthoDB" id="190880at2759"/>
<keyword evidence="3 8" id="KW-0812">Transmembrane</keyword>
<keyword evidence="7 8" id="KW-0472">Membrane</keyword>
<dbReference type="InterPro" id="IPR050352">
    <property type="entry name" value="ABCG_transporters"/>
</dbReference>
<evidence type="ECO:0000256" key="6">
    <source>
        <dbReference type="ARBA" id="ARBA00022989"/>
    </source>
</evidence>
<dbReference type="SMART" id="SM00382">
    <property type="entry name" value="AAA"/>
    <property type="match status" value="1"/>
</dbReference>
<feature type="transmembrane region" description="Helical" evidence="8">
    <location>
        <begin position="435"/>
        <end position="458"/>
    </location>
</feature>
<dbReference type="GeneID" id="7203275"/>
<feature type="transmembrane region" description="Helical" evidence="8">
    <location>
        <begin position="470"/>
        <end position="490"/>
    </location>
</feature>